<evidence type="ECO:0000313" key="2">
    <source>
        <dbReference type="Proteomes" id="UP001620626"/>
    </source>
</evidence>
<dbReference type="CDD" id="cd09271">
    <property type="entry name" value="RNase_H2-C"/>
    <property type="match status" value="1"/>
</dbReference>
<accession>A0ABD2KZV7</accession>
<dbReference type="PANTHER" id="PTHR47204">
    <property type="entry name" value="OS02G0168900 PROTEIN"/>
    <property type="match status" value="1"/>
</dbReference>
<gene>
    <name evidence="1" type="ORF">niasHT_015395</name>
</gene>
<sequence length="142" mass="15640">MTEEGANTSFTAALISDGRAVNELEQKKSNQLHSLPFSMDFNGPALVSKFFQTEDGVNGLKAALFRGHLLLGKTVRAPEGFAIYAIKESEQSQSEEGEMRAYNVVDSVPSMDVWEYDEPPESRKKCLQNALVALQVANDLAR</sequence>
<dbReference type="InterPro" id="IPR013924">
    <property type="entry name" value="RNase_H2_suC"/>
</dbReference>
<organism evidence="1 2">
    <name type="scientific">Heterodera trifolii</name>
    <dbReference type="NCBI Taxonomy" id="157864"/>
    <lineage>
        <taxon>Eukaryota</taxon>
        <taxon>Metazoa</taxon>
        <taxon>Ecdysozoa</taxon>
        <taxon>Nematoda</taxon>
        <taxon>Chromadorea</taxon>
        <taxon>Rhabditida</taxon>
        <taxon>Tylenchina</taxon>
        <taxon>Tylenchomorpha</taxon>
        <taxon>Tylenchoidea</taxon>
        <taxon>Heteroderidae</taxon>
        <taxon>Heteroderinae</taxon>
        <taxon>Heterodera</taxon>
    </lineage>
</organism>
<evidence type="ECO:0000313" key="1">
    <source>
        <dbReference type="EMBL" id="KAL3108473.1"/>
    </source>
</evidence>
<dbReference type="AlphaFoldDB" id="A0ABD2KZV7"/>
<protein>
    <submittedName>
        <fullName evidence="1">Uncharacterized protein</fullName>
    </submittedName>
</protein>
<dbReference type="Pfam" id="PF08615">
    <property type="entry name" value="RNase_H2_suC"/>
    <property type="match status" value="1"/>
</dbReference>
<dbReference type="Proteomes" id="UP001620626">
    <property type="component" value="Unassembled WGS sequence"/>
</dbReference>
<comment type="caution">
    <text evidence="1">The sequence shown here is derived from an EMBL/GenBank/DDBJ whole genome shotgun (WGS) entry which is preliminary data.</text>
</comment>
<keyword evidence="2" id="KW-1185">Reference proteome</keyword>
<name>A0ABD2KZV7_9BILA</name>
<dbReference type="EMBL" id="JBICBT010000590">
    <property type="protein sequence ID" value="KAL3108473.1"/>
    <property type="molecule type" value="Genomic_DNA"/>
</dbReference>
<dbReference type="PANTHER" id="PTHR47204:SF1">
    <property type="entry name" value="RIBONUCLEASE H2 SUBUNIT C"/>
    <property type="match status" value="1"/>
</dbReference>
<reference evidence="1 2" key="1">
    <citation type="submission" date="2024-10" db="EMBL/GenBank/DDBJ databases">
        <authorList>
            <person name="Kim D."/>
        </authorList>
    </citation>
    <scope>NUCLEOTIDE SEQUENCE [LARGE SCALE GENOMIC DNA]</scope>
    <source>
        <strain evidence="1">BH-2024</strain>
    </source>
</reference>
<proteinExistence type="predicted"/>
<dbReference type="Gene3D" id="2.40.128.680">
    <property type="match status" value="1"/>
</dbReference>